<keyword evidence="8" id="KW-1185">Reference proteome</keyword>
<reference evidence="7" key="1">
    <citation type="submission" date="2022-08" db="EMBL/GenBank/DDBJ databases">
        <authorList>
            <person name="Somphong A."/>
            <person name="Phongsopitanun W."/>
        </authorList>
    </citation>
    <scope>NUCLEOTIDE SEQUENCE</scope>
    <source>
        <strain evidence="7">LP05-1</strain>
    </source>
</reference>
<protein>
    <submittedName>
        <fullName evidence="7">Sigma-70 family RNA polymerase sigma factor</fullName>
    </submittedName>
</protein>
<evidence type="ECO:0000313" key="8">
    <source>
        <dbReference type="Proteomes" id="UP001431313"/>
    </source>
</evidence>
<feature type="domain" description="RNA polymerase sigma factor 70 region 4 type 2" evidence="6">
    <location>
        <begin position="108"/>
        <end position="158"/>
    </location>
</feature>
<keyword evidence="4" id="KW-0238">DNA-binding</keyword>
<evidence type="ECO:0000313" key="7">
    <source>
        <dbReference type="EMBL" id="MCS0635761.1"/>
    </source>
</evidence>
<dbReference type="PANTHER" id="PTHR43133">
    <property type="entry name" value="RNA POLYMERASE ECF-TYPE SIGMA FACTO"/>
    <property type="match status" value="1"/>
</dbReference>
<evidence type="ECO:0000256" key="5">
    <source>
        <dbReference type="ARBA" id="ARBA00023163"/>
    </source>
</evidence>
<keyword evidence="5" id="KW-0804">Transcription</keyword>
<dbReference type="PANTHER" id="PTHR43133:SF8">
    <property type="entry name" value="RNA POLYMERASE SIGMA FACTOR HI_1459-RELATED"/>
    <property type="match status" value="1"/>
</dbReference>
<dbReference type="SUPFAM" id="SSF88659">
    <property type="entry name" value="Sigma3 and sigma4 domains of RNA polymerase sigma factors"/>
    <property type="match status" value="1"/>
</dbReference>
<evidence type="ECO:0000256" key="1">
    <source>
        <dbReference type="ARBA" id="ARBA00010641"/>
    </source>
</evidence>
<keyword evidence="2" id="KW-0805">Transcription regulation</keyword>
<sequence>MFEEVVGGEDGRSPVTEAPLPLPLDFEAYYITHQEAFHEFALAVLGTNDAAEEAVHRAFLEILRHWPTLLAESDLEQQVWMIVRRTVIAQALVGLREQMAAMDDGLGLYQALGRLAPRQFDVLVLRYIGNYDAQRIGWYLGVTASTVDYHCRRARERLEPRLRRAMLLRKAKKEKGTDQ</sequence>
<gene>
    <name evidence="7" type="ORF">NX801_08805</name>
</gene>
<dbReference type="InterPro" id="IPR013325">
    <property type="entry name" value="RNA_pol_sigma_r2"/>
</dbReference>
<dbReference type="Gene3D" id="1.10.1740.10">
    <property type="match status" value="1"/>
</dbReference>
<dbReference type="InterPro" id="IPR013324">
    <property type="entry name" value="RNA_pol_sigma_r3/r4-like"/>
</dbReference>
<dbReference type="InterPro" id="IPR039425">
    <property type="entry name" value="RNA_pol_sigma-70-like"/>
</dbReference>
<organism evidence="7 8">
    <name type="scientific">Streptomyces pyxinae</name>
    <dbReference type="NCBI Taxonomy" id="2970734"/>
    <lineage>
        <taxon>Bacteria</taxon>
        <taxon>Bacillati</taxon>
        <taxon>Actinomycetota</taxon>
        <taxon>Actinomycetes</taxon>
        <taxon>Kitasatosporales</taxon>
        <taxon>Streptomycetaceae</taxon>
        <taxon>Streptomyces</taxon>
    </lineage>
</organism>
<accession>A0ABT2CGD8</accession>
<dbReference type="Pfam" id="PF08281">
    <property type="entry name" value="Sigma70_r4_2"/>
    <property type="match status" value="1"/>
</dbReference>
<proteinExistence type="inferred from homology"/>
<dbReference type="EMBL" id="JANUGQ010000005">
    <property type="protein sequence ID" value="MCS0635761.1"/>
    <property type="molecule type" value="Genomic_DNA"/>
</dbReference>
<dbReference type="InterPro" id="IPR013249">
    <property type="entry name" value="RNA_pol_sigma70_r4_t2"/>
</dbReference>
<comment type="caution">
    <text evidence="7">The sequence shown here is derived from an EMBL/GenBank/DDBJ whole genome shotgun (WGS) entry which is preliminary data.</text>
</comment>
<keyword evidence="3" id="KW-0731">Sigma factor</keyword>
<dbReference type="SUPFAM" id="SSF88946">
    <property type="entry name" value="Sigma2 domain of RNA polymerase sigma factors"/>
    <property type="match status" value="1"/>
</dbReference>
<name>A0ABT2CGD8_9ACTN</name>
<evidence type="ECO:0000256" key="2">
    <source>
        <dbReference type="ARBA" id="ARBA00023015"/>
    </source>
</evidence>
<evidence type="ECO:0000256" key="4">
    <source>
        <dbReference type="ARBA" id="ARBA00023125"/>
    </source>
</evidence>
<evidence type="ECO:0000256" key="3">
    <source>
        <dbReference type="ARBA" id="ARBA00023082"/>
    </source>
</evidence>
<dbReference type="Proteomes" id="UP001431313">
    <property type="component" value="Unassembled WGS sequence"/>
</dbReference>
<comment type="similarity">
    <text evidence="1">Belongs to the sigma-70 factor family. ECF subfamily.</text>
</comment>
<dbReference type="Gene3D" id="1.10.10.10">
    <property type="entry name" value="Winged helix-like DNA-binding domain superfamily/Winged helix DNA-binding domain"/>
    <property type="match status" value="1"/>
</dbReference>
<dbReference type="InterPro" id="IPR036388">
    <property type="entry name" value="WH-like_DNA-bd_sf"/>
</dbReference>
<evidence type="ECO:0000259" key="6">
    <source>
        <dbReference type="Pfam" id="PF08281"/>
    </source>
</evidence>